<gene>
    <name evidence="2" type="ORF">CSW57_07030</name>
</gene>
<evidence type="ECO:0000313" key="3">
    <source>
        <dbReference type="Proteomes" id="UP000225108"/>
    </source>
</evidence>
<sequence>MLRETIDIPTSAGTAEAYVTRPDEHDHPGVLLYMDAIGIRPRLRDMADRIAGWGYVVMVPNLFYRDGTIDDLQPRVDLTVAGNREAFFAEAMPRVHALVPELAAADADIYVHRLQHLPGVRDSPIGCVGYCMGGALSLRSAGLHSNAVAAAASFHGGNLVTDAETSPHLIATRSRARLYLGHADNDPSMPRDKIAVLESAFESAGLLFVSKVYPEAAHGFTMADTPVYQEDGAERHFTALEDLFHHGLMQ</sequence>
<evidence type="ECO:0000259" key="1">
    <source>
        <dbReference type="Pfam" id="PF01738"/>
    </source>
</evidence>
<dbReference type="InterPro" id="IPR029058">
    <property type="entry name" value="AB_hydrolase_fold"/>
</dbReference>
<dbReference type="InterPro" id="IPR002925">
    <property type="entry name" value="Dienelactn_hydro"/>
</dbReference>
<dbReference type="Pfam" id="PF01738">
    <property type="entry name" value="DLH"/>
    <property type="match status" value="1"/>
</dbReference>
<dbReference type="InterPro" id="IPR051049">
    <property type="entry name" value="Dienelactone_hydrolase-like"/>
</dbReference>
<dbReference type="PANTHER" id="PTHR46623:SF10">
    <property type="entry name" value="CARBOXYMETHYLENEBUTENOLIDASE HOMOLOG"/>
    <property type="match status" value="1"/>
</dbReference>
<dbReference type="Proteomes" id="UP000225108">
    <property type="component" value="Unassembled WGS sequence"/>
</dbReference>
<dbReference type="GO" id="GO:0016787">
    <property type="term" value="F:hydrolase activity"/>
    <property type="evidence" value="ECO:0007669"/>
    <property type="project" value="InterPro"/>
</dbReference>
<proteinExistence type="predicted"/>
<organism evidence="2 3">
    <name type="scientific">Williamsia marianensis</name>
    <dbReference type="NCBI Taxonomy" id="85044"/>
    <lineage>
        <taxon>Bacteria</taxon>
        <taxon>Bacillati</taxon>
        <taxon>Actinomycetota</taxon>
        <taxon>Actinomycetes</taxon>
        <taxon>Mycobacteriales</taxon>
        <taxon>Nocardiaceae</taxon>
        <taxon>Williamsia</taxon>
    </lineage>
</organism>
<reference evidence="2 3" key="1">
    <citation type="submission" date="2017-10" db="EMBL/GenBank/DDBJ databases">
        <title>The draft genome sequence of Williamsia sp. BULT 1.1 isolated from the semi-arid grassland soils from South Africa.</title>
        <authorList>
            <person name="Kabwe M.H."/>
            <person name="Govender N."/>
            <person name="Mutseka Lunga P."/>
            <person name="Vikram S."/>
            <person name="Makhalanyane T.P."/>
        </authorList>
    </citation>
    <scope>NUCLEOTIDE SEQUENCE [LARGE SCALE GENOMIC DNA]</scope>
    <source>
        <strain evidence="2 3">BULT 1.1</strain>
    </source>
</reference>
<dbReference type="PANTHER" id="PTHR46623">
    <property type="entry name" value="CARBOXYMETHYLENEBUTENOLIDASE-RELATED"/>
    <property type="match status" value="1"/>
</dbReference>
<evidence type="ECO:0000313" key="2">
    <source>
        <dbReference type="EMBL" id="PHV67455.1"/>
    </source>
</evidence>
<dbReference type="SUPFAM" id="SSF53474">
    <property type="entry name" value="alpha/beta-Hydrolases"/>
    <property type="match status" value="1"/>
</dbReference>
<accession>A0A2G3PNT7</accession>
<dbReference type="Gene3D" id="3.40.50.1820">
    <property type="entry name" value="alpha/beta hydrolase"/>
    <property type="match status" value="1"/>
</dbReference>
<feature type="domain" description="Dienelactone hydrolase" evidence="1">
    <location>
        <begin position="16"/>
        <end position="246"/>
    </location>
</feature>
<dbReference type="RefSeq" id="WP_099382154.1">
    <property type="nucleotide sequence ID" value="NZ_PEBD01000005.1"/>
</dbReference>
<dbReference type="AlphaFoldDB" id="A0A2G3PNT7"/>
<protein>
    <recommendedName>
        <fullName evidence="1">Dienelactone hydrolase domain-containing protein</fullName>
    </recommendedName>
</protein>
<dbReference type="EMBL" id="PEBD01000005">
    <property type="protein sequence ID" value="PHV67455.1"/>
    <property type="molecule type" value="Genomic_DNA"/>
</dbReference>
<comment type="caution">
    <text evidence="2">The sequence shown here is derived from an EMBL/GenBank/DDBJ whole genome shotgun (WGS) entry which is preliminary data.</text>
</comment>
<name>A0A2G3PNT7_WILMA</name>